<dbReference type="EMBL" id="JBHMAG010000012">
    <property type="protein sequence ID" value="MFB9753264.1"/>
    <property type="molecule type" value="Genomic_DNA"/>
</dbReference>
<proteinExistence type="predicted"/>
<dbReference type="Pfam" id="PF07331">
    <property type="entry name" value="TctB"/>
    <property type="match status" value="1"/>
</dbReference>
<dbReference type="Proteomes" id="UP001589619">
    <property type="component" value="Unassembled WGS sequence"/>
</dbReference>
<organism evidence="3 4">
    <name type="scientific">Paenibacillus hodogayensis</name>
    <dbReference type="NCBI Taxonomy" id="279208"/>
    <lineage>
        <taxon>Bacteria</taxon>
        <taxon>Bacillati</taxon>
        <taxon>Bacillota</taxon>
        <taxon>Bacilli</taxon>
        <taxon>Bacillales</taxon>
        <taxon>Paenibacillaceae</taxon>
        <taxon>Paenibacillus</taxon>
    </lineage>
</organism>
<keyword evidence="4" id="KW-1185">Reference proteome</keyword>
<keyword evidence="1" id="KW-0472">Membrane</keyword>
<feature type="transmembrane region" description="Helical" evidence="1">
    <location>
        <begin position="7"/>
        <end position="26"/>
    </location>
</feature>
<evidence type="ECO:0000256" key="1">
    <source>
        <dbReference type="SAM" id="Phobius"/>
    </source>
</evidence>
<feature type="transmembrane region" description="Helical" evidence="1">
    <location>
        <begin position="117"/>
        <end position="139"/>
    </location>
</feature>
<feature type="domain" description="DUF1468" evidence="2">
    <location>
        <begin position="12"/>
        <end position="144"/>
    </location>
</feature>
<evidence type="ECO:0000259" key="2">
    <source>
        <dbReference type="Pfam" id="PF07331"/>
    </source>
</evidence>
<feature type="transmembrane region" description="Helical" evidence="1">
    <location>
        <begin position="82"/>
        <end position="111"/>
    </location>
</feature>
<comment type="caution">
    <text evidence="3">The sequence shown here is derived from an EMBL/GenBank/DDBJ whole genome shotgun (WGS) entry which is preliminary data.</text>
</comment>
<reference evidence="3 4" key="1">
    <citation type="submission" date="2024-09" db="EMBL/GenBank/DDBJ databases">
        <authorList>
            <person name="Sun Q."/>
            <person name="Mori K."/>
        </authorList>
    </citation>
    <scope>NUCLEOTIDE SEQUENCE [LARGE SCALE GENOMIC DNA]</scope>
    <source>
        <strain evidence="3 4">JCM 12520</strain>
    </source>
</reference>
<dbReference type="InterPro" id="IPR009936">
    <property type="entry name" value="DUF1468"/>
</dbReference>
<dbReference type="RefSeq" id="WP_344901887.1">
    <property type="nucleotide sequence ID" value="NZ_BAAAYO010000001.1"/>
</dbReference>
<evidence type="ECO:0000313" key="4">
    <source>
        <dbReference type="Proteomes" id="UP001589619"/>
    </source>
</evidence>
<keyword evidence="1" id="KW-0812">Transmembrane</keyword>
<feature type="transmembrane region" description="Helical" evidence="1">
    <location>
        <begin position="41"/>
        <end position="61"/>
    </location>
</feature>
<accession>A0ABV5VY75</accession>
<protein>
    <submittedName>
        <fullName evidence="3">Tripartite tricarboxylate transporter TctB family protein</fullName>
    </submittedName>
</protein>
<evidence type="ECO:0000313" key="3">
    <source>
        <dbReference type="EMBL" id="MFB9753264.1"/>
    </source>
</evidence>
<sequence>MKASRFFLSIVSGFVPLAVGLFFFILSRKLSFGTWSNPGPGLWPTCLSALILLASLALIASKRVREDKEAYTRESRFPLYGVLSLAAFILLFERLGATLPCFALFLFWIRFLGKERWIGAVACSAGITAVLYLIFAWGLHIPFPEDKLLLLFR</sequence>
<gene>
    <name evidence="3" type="ORF">ACFFNY_16990</name>
</gene>
<name>A0ABV5VY75_9BACL</name>
<keyword evidence="1" id="KW-1133">Transmembrane helix</keyword>